<dbReference type="PRINTS" id="PR00455">
    <property type="entry name" value="HTHTETR"/>
</dbReference>
<dbReference type="EMBL" id="MQAD01000005">
    <property type="protein sequence ID" value="OOE04304.1"/>
    <property type="molecule type" value="Genomic_DNA"/>
</dbReference>
<dbReference type="PANTHER" id="PTHR43479:SF11">
    <property type="entry name" value="ACREF_ENVCD OPERON REPRESSOR-RELATED"/>
    <property type="match status" value="1"/>
</dbReference>
<dbReference type="Pfam" id="PF00440">
    <property type="entry name" value="TetR_N"/>
    <property type="match status" value="1"/>
</dbReference>
<evidence type="ECO:0000259" key="3">
    <source>
        <dbReference type="PROSITE" id="PS50977"/>
    </source>
</evidence>
<sequence>MYEAFERQPEEKKKLIIQTVIEEFVQNGYDNASTDVMTSRAGISKGLLFHYFKSKKNLYLYVVHYAKQLLTEKTMEAVNEIRCNDFFERIKQIVLIKQQIFMKYPNETQLVIDAVANPSKAVKKEMEQLLAKHYETYAEDFQLQHIFLKDLLHKETLRDDVCVETVVRMTMLIVEQLSNKYMQLYKHKQYDPIRQGDLLVRELEEYVNIIKYGIYK</sequence>
<dbReference type="InterPro" id="IPR049488">
    <property type="entry name" value="TM_1030-like_C"/>
</dbReference>
<name>A0A1V3FRY0_9BACL</name>
<dbReference type="SUPFAM" id="SSF48498">
    <property type="entry name" value="Tetracyclin repressor-like, C-terminal domain"/>
    <property type="match status" value="1"/>
</dbReference>
<organism evidence="4 5">
    <name type="scientific">Anoxybacillus kestanbolensis</name>
    <dbReference type="NCBI Taxonomy" id="227476"/>
    <lineage>
        <taxon>Bacteria</taxon>
        <taxon>Bacillati</taxon>
        <taxon>Bacillota</taxon>
        <taxon>Bacilli</taxon>
        <taxon>Bacillales</taxon>
        <taxon>Anoxybacillaceae</taxon>
        <taxon>Anoxybacillus</taxon>
    </lineage>
</organism>
<evidence type="ECO:0000256" key="1">
    <source>
        <dbReference type="ARBA" id="ARBA00023125"/>
    </source>
</evidence>
<keyword evidence="5" id="KW-1185">Reference proteome</keyword>
<protein>
    <submittedName>
        <fullName evidence="4">TetR family transcriptional regulator</fullName>
    </submittedName>
</protein>
<comment type="caution">
    <text evidence="4">The sequence shown here is derived from an EMBL/GenBank/DDBJ whole genome shotgun (WGS) entry which is preliminary data.</text>
</comment>
<dbReference type="Gene3D" id="1.10.10.60">
    <property type="entry name" value="Homeodomain-like"/>
    <property type="match status" value="1"/>
</dbReference>
<dbReference type="RefSeq" id="WP_077428284.1">
    <property type="nucleotide sequence ID" value="NZ_MQAD01000005.1"/>
</dbReference>
<dbReference type="PROSITE" id="PS01081">
    <property type="entry name" value="HTH_TETR_1"/>
    <property type="match status" value="1"/>
</dbReference>
<dbReference type="Pfam" id="PF21256">
    <property type="entry name" value="TetR_C_5-like"/>
    <property type="match status" value="1"/>
</dbReference>
<evidence type="ECO:0000313" key="4">
    <source>
        <dbReference type="EMBL" id="OOE04304.1"/>
    </source>
</evidence>
<dbReference type="InterPro" id="IPR001647">
    <property type="entry name" value="HTH_TetR"/>
</dbReference>
<dbReference type="AlphaFoldDB" id="A0A1V3FRY0"/>
<dbReference type="Proteomes" id="UP000188458">
    <property type="component" value="Unassembled WGS sequence"/>
</dbReference>
<dbReference type="Gene3D" id="1.10.357.10">
    <property type="entry name" value="Tetracycline Repressor, domain 2"/>
    <property type="match status" value="1"/>
</dbReference>
<dbReference type="InterPro" id="IPR023772">
    <property type="entry name" value="DNA-bd_HTH_TetR-type_CS"/>
</dbReference>
<dbReference type="InterPro" id="IPR009057">
    <property type="entry name" value="Homeodomain-like_sf"/>
</dbReference>
<dbReference type="PROSITE" id="PS50977">
    <property type="entry name" value="HTH_TETR_2"/>
    <property type="match status" value="1"/>
</dbReference>
<feature type="domain" description="HTH tetR-type" evidence="3">
    <location>
        <begin position="10"/>
        <end position="70"/>
    </location>
</feature>
<feature type="DNA-binding region" description="H-T-H motif" evidence="2">
    <location>
        <begin position="33"/>
        <end position="52"/>
    </location>
</feature>
<evidence type="ECO:0000256" key="2">
    <source>
        <dbReference type="PROSITE-ProRule" id="PRU00335"/>
    </source>
</evidence>
<dbReference type="InterPro" id="IPR050624">
    <property type="entry name" value="HTH-type_Tx_Regulator"/>
</dbReference>
<reference evidence="5" key="1">
    <citation type="submission" date="2016-11" db="EMBL/GenBank/DDBJ databases">
        <title>Draft genome sequence of Anoxybacillus sp. strain 103 isolated from the Qarvajar hot spring in Nagorno-Karabach.</title>
        <authorList>
            <person name="Hovhannisyan P."/>
            <person name="Panosyan H."/>
            <person name="Birkeland N.-K."/>
        </authorList>
    </citation>
    <scope>NUCLEOTIDE SEQUENCE [LARGE SCALE GENOMIC DNA]</scope>
    <source>
        <strain evidence="5">103</strain>
    </source>
</reference>
<dbReference type="PANTHER" id="PTHR43479">
    <property type="entry name" value="ACREF/ENVCD OPERON REPRESSOR-RELATED"/>
    <property type="match status" value="1"/>
</dbReference>
<dbReference type="SUPFAM" id="SSF46689">
    <property type="entry name" value="Homeodomain-like"/>
    <property type="match status" value="1"/>
</dbReference>
<dbReference type="InterPro" id="IPR036271">
    <property type="entry name" value="Tet_transcr_reg_TetR-rel_C_sf"/>
</dbReference>
<accession>A0A1V3FRY0</accession>
<gene>
    <name evidence="4" type="ORF">BO219_02550</name>
</gene>
<proteinExistence type="predicted"/>
<keyword evidence="1 2" id="KW-0238">DNA-binding</keyword>
<dbReference type="GO" id="GO:0003677">
    <property type="term" value="F:DNA binding"/>
    <property type="evidence" value="ECO:0007669"/>
    <property type="project" value="UniProtKB-UniRule"/>
</dbReference>
<evidence type="ECO:0000313" key="5">
    <source>
        <dbReference type="Proteomes" id="UP000188458"/>
    </source>
</evidence>